<dbReference type="Gene3D" id="3.40.50.300">
    <property type="entry name" value="P-loop containing nucleotide triphosphate hydrolases"/>
    <property type="match status" value="1"/>
</dbReference>
<dbReference type="InterPro" id="IPR038727">
    <property type="entry name" value="NadR/Ttd14_AAA_dom"/>
</dbReference>
<reference evidence="2 3" key="1">
    <citation type="journal article" date="2019" name="Nat. Microbiol.">
        <title>Wide diversity of methane and short-chain alkane metabolisms in uncultured archaea.</title>
        <authorList>
            <person name="Borrel G."/>
            <person name="Adam P.S."/>
            <person name="McKay L.J."/>
            <person name="Chen L.X."/>
            <person name="Sierra-Garcia I.N."/>
            <person name="Sieber C.M."/>
            <person name="Letourneur Q."/>
            <person name="Ghozlane A."/>
            <person name="Andersen G.L."/>
            <person name="Li W.J."/>
            <person name="Hallam S.J."/>
            <person name="Muyzer G."/>
            <person name="de Oliveira V.M."/>
            <person name="Inskeep W.P."/>
            <person name="Banfield J.F."/>
            <person name="Gribaldo S."/>
        </authorList>
    </citation>
    <scope>NUCLEOTIDE SEQUENCE [LARGE SCALE GENOMIC DNA]</scope>
    <source>
        <strain evidence="2">NM1a</strain>
    </source>
</reference>
<evidence type="ECO:0000313" key="3">
    <source>
        <dbReference type="Proteomes" id="UP000317158"/>
    </source>
</evidence>
<name>A0A520KT36_METT2</name>
<evidence type="ECO:0000313" key="2">
    <source>
        <dbReference type="EMBL" id="RZN65069.1"/>
    </source>
</evidence>
<dbReference type="SUPFAM" id="SSF52540">
    <property type="entry name" value="P-loop containing nucleoside triphosphate hydrolases"/>
    <property type="match status" value="1"/>
</dbReference>
<dbReference type="EMBL" id="RXIF01000004">
    <property type="protein sequence ID" value="RZN65069.1"/>
    <property type="molecule type" value="Genomic_DNA"/>
</dbReference>
<sequence>MITKIGVVGAHSTGKTTFVRKLKEYLSKEGFTVYIIEELARRGRKSSLKEFHVQKMIIEEQIRKEREIKEKIKSDYLIKGGQYVLITDRTTIDNFVYLELYGHKEKIINKNLMETIEENNRSYDIIVYIPIQTKASSDGFRDVNELFRFMIDEEIKERLENLKINHNIKVLNNDESIFAKIIEVLIDRENFNTEFKEWRDQ</sequence>
<dbReference type="Proteomes" id="UP000317158">
    <property type="component" value="Unassembled WGS sequence"/>
</dbReference>
<evidence type="ECO:0000259" key="1">
    <source>
        <dbReference type="Pfam" id="PF13521"/>
    </source>
</evidence>
<dbReference type="AlphaFoldDB" id="A0A520KT36"/>
<dbReference type="Pfam" id="PF13521">
    <property type="entry name" value="AAA_28"/>
    <property type="match status" value="1"/>
</dbReference>
<accession>A0A520KT36</accession>
<proteinExistence type="predicted"/>
<comment type="caution">
    <text evidence="2">The sequence shown here is derived from an EMBL/GenBank/DDBJ whole genome shotgun (WGS) entry which is preliminary data.</text>
</comment>
<dbReference type="InterPro" id="IPR027417">
    <property type="entry name" value="P-loop_NTPase"/>
</dbReference>
<gene>
    <name evidence="2" type="ORF">EF806_03235</name>
</gene>
<protein>
    <recommendedName>
        <fullName evidence="1">NadR/Ttd14 AAA domain-containing protein</fullName>
    </recommendedName>
</protein>
<dbReference type="CDD" id="cd01983">
    <property type="entry name" value="SIMIBI"/>
    <property type="match status" value="1"/>
</dbReference>
<feature type="domain" description="NadR/Ttd14 AAA" evidence="1">
    <location>
        <begin position="5"/>
        <end position="165"/>
    </location>
</feature>
<organism evidence="2 3">
    <name type="scientific">Methanoliparum thermophilum</name>
    <dbReference type="NCBI Taxonomy" id="2491083"/>
    <lineage>
        <taxon>Archaea</taxon>
        <taxon>Methanobacteriati</taxon>
        <taxon>Methanobacteriota</taxon>
        <taxon>Candidatus Methanoliparia</taxon>
        <taxon>Candidatus Methanoliparales</taxon>
        <taxon>Candidatus Methanoliparaceae</taxon>
        <taxon>Candidatus Methanoliparum</taxon>
    </lineage>
</organism>